<evidence type="ECO:0000256" key="9">
    <source>
        <dbReference type="ARBA" id="ARBA00050687"/>
    </source>
</evidence>
<organism evidence="12 13">
    <name type="scientific">Desulfotruncus arcticus DSM 17038</name>
    <dbReference type="NCBI Taxonomy" id="1121424"/>
    <lineage>
        <taxon>Bacteria</taxon>
        <taxon>Bacillati</taxon>
        <taxon>Bacillota</taxon>
        <taxon>Clostridia</taxon>
        <taxon>Eubacteriales</taxon>
        <taxon>Desulfallaceae</taxon>
        <taxon>Desulfotruncus</taxon>
    </lineage>
</organism>
<evidence type="ECO:0000256" key="4">
    <source>
        <dbReference type="ARBA" id="ARBA00022679"/>
    </source>
</evidence>
<dbReference type="CDD" id="cd01421">
    <property type="entry name" value="IMPCH"/>
    <property type="match status" value="1"/>
</dbReference>
<keyword evidence="6 10" id="KW-0378">Hydrolase</keyword>
<dbReference type="GO" id="GO:0003937">
    <property type="term" value="F:IMP cyclohydrolase activity"/>
    <property type="evidence" value="ECO:0007669"/>
    <property type="project" value="UniProtKB-UniRule"/>
</dbReference>
<evidence type="ECO:0000256" key="1">
    <source>
        <dbReference type="ARBA" id="ARBA00004844"/>
    </source>
</evidence>
<keyword evidence="5 10" id="KW-0658">Purine biosynthesis</keyword>
<keyword evidence="13" id="KW-1185">Reference proteome</keyword>
<comment type="similarity">
    <text evidence="3 10">Belongs to the PurH family.</text>
</comment>
<dbReference type="EC" id="3.5.4.10" evidence="10"/>
<dbReference type="EMBL" id="FOOX01000001">
    <property type="protein sequence ID" value="SFF96643.1"/>
    <property type="molecule type" value="Genomic_DNA"/>
</dbReference>
<feature type="domain" description="MGS-like" evidence="11">
    <location>
        <begin position="1"/>
        <end position="145"/>
    </location>
</feature>
<dbReference type="SMART" id="SM00851">
    <property type="entry name" value="MGS"/>
    <property type="match status" value="1"/>
</dbReference>
<reference evidence="13" key="1">
    <citation type="submission" date="2016-10" db="EMBL/GenBank/DDBJ databases">
        <authorList>
            <person name="Varghese N."/>
            <person name="Submissions S."/>
        </authorList>
    </citation>
    <scope>NUCLEOTIDE SEQUENCE [LARGE SCALE GENOMIC DNA]</scope>
    <source>
        <strain evidence="13">DSM 17038</strain>
    </source>
</reference>
<dbReference type="PANTHER" id="PTHR11692:SF0">
    <property type="entry name" value="BIFUNCTIONAL PURINE BIOSYNTHESIS PROTEIN ATIC"/>
    <property type="match status" value="1"/>
</dbReference>
<dbReference type="InterPro" id="IPR002695">
    <property type="entry name" value="PurH-like"/>
</dbReference>
<keyword evidence="4 10" id="KW-0808">Transferase</keyword>
<evidence type="ECO:0000313" key="13">
    <source>
        <dbReference type="Proteomes" id="UP000199337"/>
    </source>
</evidence>
<protein>
    <recommendedName>
        <fullName evidence="10">Bifunctional purine biosynthesis protein PurH</fullName>
    </recommendedName>
    <domain>
        <recommendedName>
            <fullName evidence="10">Phosphoribosylaminoimidazolecarboxamide formyltransferase</fullName>
            <ecNumber evidence="10">2.1.2.3</ecNumber>
        </recommendedName>
        <alternativeName>
            <fullName evidence="10">AICAR transformylase</fullName>
        </alternativeName>
    </domain>
    <domain>
        <recommendedName>
            <fullName evidence="10">IMP cyclohydrolase</fullName>
            <ecNumber evidence="10">3.5.4.10</ecNumber>
        </recommendedName>
        <alternativeName>
            <fullName evidence="10">ATIC</fullName>
        </alternativeName>
        <alternativeName>
            <fullName evidence="10">IMP synthase</fullName>
        </alternativeName>
        <alternativeName>
            <fullName evidence="10">Inosinicase</fullName>
        </alternativeName>
    </domain>
</protein>
<dbReference type="PROSITE" id="PS51855">
    <property type="entry name" value="MGS"/>
    <property type="match status" value="1"/>
</dbReference>
<dbReference type="Gene3D" id="3.40.50.1380">
    <property type="entry name" value="Methylglyoxal synthase-like domain"/>
    <property type="match status" value="1"/>
</dbReference>
<dbReference type="FunFam" id="3.40.140.20:FF:000002">
    <property type="entry name" value="Bifunctional purine biosynthesis protein PurH"/>
    <property type="match status" value="1"/>
</dbReference>
<dbReference type="Pfam" id="PF01808">
    <property type="entry name" value="AICARFT_IMPCHas"/>
    <property type="match status" value="1"/>
</dbReference>
<dbReference type="InterPro" id="IPR016193">
    <property type="entry name" value="Cytidine_deaminase-like"/>
</dbReference>
<comment type="pathway">
    <text evidence="1 10">Purine metabolism; IMP biosynthesis via de novo pathway; IMP from 5-formamido-1-(5-phospho-D-ribosyl)imidazole-4-carboxamide: step 1/1.</text>
</comment>
<evidence type="ECO:0000256" key="6">
    <source>
        <dbReference type="ARBA" id="ARBA00022801"/>
    </source>
</evidence>
<dbReference type="HAMAP" id="MF_00139">
    <property type="entry name" value="PurH"/>
    <property type="match status" value="1"/>
</dbReference>
<dbReference type="EC" id="2.1.2.3" evidence="10"/>
<evidence type="ECO:0000259" key="11">
    <source>
        <dbReference type="PROSITE" id="PS51855"/>
    </source>
</evidence>
<dbReference type="AlphaFoldDB" id="A0A1I2MYX1"/>
<dbReference type="InterPro" id="IPR036914">
    <property type="entry name" value="MGS-like_dom_sf"/>
</dbReference>
<dbReference type="PIRSF" id="PIRSF000414">
    <property type="entry name" value="AICARFT_IMPCHas"/>
    <property type="match status" value="1"/>
</dbReference>
<dbReference type="InterPro" id="IPR024051">
    <property type="entry name" value="AICAR_Tfase_dup_dom_sf"/>
</dbReference>
<evidence type="ECO:0000256" key="3">
    <source>
        <dbReference type="ARBA" id="ARBA00007667"/>
    </source>
</evidence>
<comment type="catalytic activity">
    <reaction evidence="9 10">
        <text>IMP + H2O = 5-formamido-1-(5-phospho-D-ribosyl)imidazole-4-carboxamide</text>
        <dbReference type="Rhea" id="RHEA:18445"/>
        <dbReference type="ChEBI" id="CHEBI:15377"/>
        <dbReference type="ChEBI" id="CHEBI:58053"/>
        <dbReference type="ChEBI" id="CHEBI:58467"/>
        <dbReference type="EC" id="3.5.4.10"/>
    </reaction>
</comment>
<evidence type="ECO:0000256" key="8">
    <source>
        <dbReference type="ARBA" id="ARBA00050488"/>
    </source>
</evidence>
<dbReference type="RefSeq" id="WP_092467889.1">
    <property type="nucleotide sequence ID" value="NZ_FOOX01000001.1"/>
</dbReference>
<dbReference type="GO" id="GO:0005829">
    <property type="term" value="C:cytosol"/>
    <property type="evidence" value="ECO:0007669"/>
    <property type="project" value="TreeGrafter"/>
</dbReference>
<dbReference type="SUPFAM" id="SSF53927">
    <property type="entry name" value="Cytidine deaminase-like"/>
    <property type="match status" value="1"/>
</dbReference>
<dbReference type="GO" id="GO:0006189">
    <property type="term" value="P:'de novo' IMP biosynthetic process"/>
    <property type="evidence" value="ECO:0007669"/>
    <property type="project" value="UniProtKB-UniRule"/>
</dbReference>
<dbReference type="STRING" id="341036.SAMN05660649_00244"/>
<evidence type="ECO:0000256" key="10">
    <source>
        <dbReference type="HAMAP-Rule" id="MF_00139"/>
    </source>
</evidence>
<keyword evidence="7 10" id="KW-0511">Multifunctional enzyme</keyword>
<dbReference type="FunFam" id="3.40.50.1380:FF:000001">
    <property type="entry name" value="Bifunctional purine biosynthesis protein PurH"/>
    <property type="match status" value="1"/>
</dbReference>
<accession>A0A1I2MYX1</accession>
<dbReference type="Gene3D" id="3.40.140.20">
    <property type="match status" value="2"/>
</dbReference>
<dbReference type="PANTHER" id="PTHR11692">
    <property type="entry name" value="BIFUNCTIONAL PURINE BIOSYNTHESIS PROTEIN PURH"/>
    <property type="match status" value="1"/>
</dbReference>
<sequence>MAIKRALLSVSNKNGLVDFARELAQCGFEIVSTGGTAKTLREAGVPVIYISEVTGFPEILDGRVKTLHPKVHGGILAMRNDDHLAQLKENNIAPIDLVVVNLYPFRETVAKPGVTLEEAIENIDIGGPSMVRAAAKNYRHVLVVVSPARYNQVLETIKSGAVGEEYRLELAKEAFAHTAAYDAAISGYLSGLNDAGQGFPAVWQQRYELVQTLRYGENPHQKAAFYRDPSVTGACIGNAVQLNGKELSYNNILDINAAFEAVKEFSAPSAVIVKHNNPCGTASAGNALDAYKRAYEGDPVSAYGGIAAFNTVVDAATAEEMNKIFLEAVIAPGYDEDALAILKQKQGLRVLKTDALTARSSDGFDLRKVNGGLLVQSFDRGVVDIDKLKVVTKREPSQEEMDNLLFGMAVVKHVKSNAIVIVKNKKVLGVGAGQMNRVTSTRIALAQAGEEARGAVLASDAFFPFSDSLEEAAAAGISAVIQPGGSIRDQESIELADKNGIAMVFTGMRHFRH</sequence>
<dbReference type="Proteomes" id="UP000199337">
    <property type="component" value="Unassembled WGS sequence"/>
</dbReference>
<dbReference type="InterPro" id="IPR011607">
    <property type="entry name" value="MGS-like_dom"/>
</dbReference>
<gene>
    <name evidence="10" type="primary">purH</name>
    <name evidence="12" type="ORF">SAMN05660649_00244</name>
</gene>
<dbReference type="NCBIfam" id="TIGR00355">
    <property type="entry name" value="purH"/>
    <property type="match status" value="1"/>
</dbReference>
<evidence type="ECO:0000256" key="7">
    <source>
        <dbReference type="ARBA" id="ARBA00023268"/>
    </source>
</evidence>
<dbReference type="SUPFAM" id="SSF52335">
    <property type="entry name" value="Methylglyoxal synthase-like"/>
    <property type="match status" value="1"/>
</dbReference>
<dbReference type="OrthoDB" id="9802065at2"/>
<proteinExistence type="inferred from homology"/>
<dbReference type="NCBIfam" id="NF002049">
    <property type="entry name" value="PRK00881.1"/>
    <property type="match status" value="1"/>
</dbReference>
<dbReference type="GO" id="GO:0004643">
    <property type="term" value="F:phosphoribosylaminoimidazolecarboxamide formyltransferase activity"/>
    <property type="evidence" value="ECO:0007669"/>
    <property type="project" value="UniProtKB-UniRule"/>
</dbReference>
<dbReference type="SMART" id="SM00798">
    <property type="entry name" value="AICARFT_IMPCHas"/>
    <property type="match status" value="1"/>
</dbReference>
<evidence type="ECO:0000256" key="5">
    <source>
        <dbReference type="ARBA" id="ARBA00022755"/>
    </source>
</evidence>
<dbReference type="UniPathway" id="UPA00074">
    <property type="reaction ID" value="UER00133"/>
</dbReference>
<comment type="catalytic activity">
    <reaction evidence="8 10">
        <text>(6R)-10-formyltetrahydrofolate + 5-amino-1-(5-phospho-beta-D-ribosyl)imidazole-4-carboxamide = 5-formamido-1-(5-phospho-D-ribosyl)imidazole-4-carboxamide + (6S)-5,6,7,8-tetrahydrofolate</text>
        <dbReference type="Rhea" id="RHEA:22192"/>
        <dbReference type="ChEBI" id="CHEBI:57453"/>
        <dbReference type="ChEBI" id="CHEBI:58467"/>
        <dbReference type="ChEBI" id="CHEBI:58475"/>
        <dbReference type="ChEBI" id="CHEBI:195366"/>
        <dbReference type="EC" id="2.1.2.3"/>
    </reaction>
</comment>
<evidence type="ECO:0000256" key="2">
    <source>
        <dbReference type="ARBA" id="ARBA00004954"/>
    </source>
</evidence>
<name>A0A1I2MYX1_9FIRM</name>
<evidence type="ECO:0000313" key="12">
    <source>
        <dbReference type="EMBL" id="SFF96643.1"/>
    </source>
</evidence>
<comment type="pathway">
    <text evidence="2 10">Purine metabolism; IMP biosynthesis via de novo pathway; 5-formamido-1-(5-phospho-D-ribosyl)imidazole-4-carboxamide from 5-amino-1-(5-phospho-D-ribosyl)imidazole-4-carboxamide (10-formyl THF route): step 1/1.</text>
</comment>
<dbReference type="Pfam" id="PF02142">
    <property type="entry name" value="MGS"/>
    <property type="match status" value="1"/>
</dbReference>
<comment type="domain">
    <text evidence="10">The IMP cyclohydrolase activity resides in the N-terminal region.</text>
</comment>
<dbReference type="FunFam" id="3.40.140.20:FF:000001">
    <property type="entry name" value="Bifunctional purine biosynthesis protein PurH"/>
    <property type="match status" value="1"/>
</dbReference>